<evidence type="ECO:0000256" key="1">
    <source>
        <dbReference type="SAM" id="Phobius"/>
    </source>
</evidence>
<organism evidence="2 3">
    <name type="scientific">Sinomonas terricola</name>
    <dbReference type="NCBI Taxonomy" id="3110330"/>
    <lineage>
        <taxon>Bacteria</taxon>
        <taxon>Bacillati</taxon>
        <taxon>Actinomycetota</taxon>
        <taxon>Actinomycetes</taxon>
        <taxon>Micrococcales</taxon>
        <taxon>Micrococcaceae</taxon>
        <taxon>Sinomonas</taxon>
    </lineage>
</organism>
<evidence type="ECO:0000313" key="3">
    <source>
        <dbReference type="Proteomes" id="UP001304769"/>
    </source>
</evidence>
<dbReference type="Proteomes" id="UP001304769">
    <property type="component" value="Unassembled WGS sequence"/>
</dbReference>
<protein>
    <submittedName>
        <fullName evidence="2">Uncharacterized protein</fullName>
    </submittedName>
</protein>
<accession>A0ABU5T1E8</accession>
<keyword evidence="1" id="KW-0472">Membrane</keyword>
<evidence type="ECO:0000313" key="2">
    <source>
        <dbReference type="EMBL" id="MEA5453482.1"/>
    </source>
</evidence>
<dbReference type="RefSeq" id="WP_323277239.1">
    <property type="nucleotide sequence ID" value="NZ_JAYGGQ010000001.1"/>
</dbReference>
<sequence length="41" mass="4834">MAWIVVIALIVVLVGGYFAVRKNFKNEIERFKRIRRANRGE</sequence>
<proteinExistence type="predicted"/>
<reference evidence="2 3" key="1">
    <citation type="submission" date="2023-12" db="EMBL/GenBank/DDBJ databases">
        <title>Sinomonas terricola sp. nov, isolated from litchi orchard soil in Guangdong, PR China.</title>
        <authorList>
            <person name="Jiaxin W."/>
            <person name="Yang Z."/>
            <person name="Honghui Z."/>
        </authorList>
    </citation>
    <scope>NUCLEOTIDE SEQUENCE [LARGE SCALE GENOMIC DNA]</scope>
    <source>
        <strain evidence="2 3">JGH33</strain>
    </source>
</reference>
<name>A0ABU5T1E8_9MICC</name>
<feature type="transmembrane region" description="Helical" evidence="1">
    <location>
        <begin position="6"/>
        <end position="24"/>
    </location>
</feature>
<keyword evidence="1" id="KW-0812">Transmembrane</keyword>
<gene>
    <name evidence="2" type="ORF">SPF06_01980</name>
</gene>
<keyword evidence="3" id="KW-1185">Reference proteome</keyword>
<keyword evidence="1" id="KW-1133">Transmembrane helix</keyword>
<dbReference type="EMBL" id="JAYGGQ010000001">
    <property type="protein sequence ID" value="MEA5453482.1"/>
    <property type="molecule type" value="Genomic_DNA"/>
</dbReference>
<comment type="caution">
    <text evidence="2">The sequence shown here is derived from an EMBL/GenBank/DDBJ whole genome shotgun (WGS) entry which is preliminary data.</text>
</comment>